<organism evidence="3 4">
    <name type="scientific">Cytospora schulzeri</name>
    <dbReference type="NCBI Taxonomy" id="448051"/>
    <lineage>
        <taxon>Eukaryota</taxon>
        <taxon>Fungi</taxon>
        <taxon>Dikarya</taxon>
        <taxon>Ascomycota</taxon>
        <taxon>Pezizomycotina</taxon>
        <taxon>Sordariomycetes</taxon>
        <taxon>Sordariomycetidae</taxon>
        <taxon>Diaporthales</taxon>
        <taxon>Cytosporaceae</taxon>
        <taxon>Cytospora</taxon>
    </lineage>
</organism>
<sequence length="376" mass="41646">MESTSNNNNNNSSTMMRAVGVSEYGPIENFESRQIPRPPKPTGRQMLVRVKAASVNPIDIKVRNGTYDDAPDYFERVMPLTREGPHFHVMGYDGAGVVAAAGPDVRYFRPGDDVYYLGNPLAQGCYAEEMLVDERHAGHKPETLDFVEAAAMPLTYGTAYEALVDRLEISRGERAGILIINGGGGVGSIASQIARHVLDLPVVITTASRPETTEFSRRMGATHVVNHREDIVRQIRDLDLPGDVPLKYAFITSRTEQYIQPIGDVLATFGKVCSIVQARFDMYGSQFMSKSLTFSWCWLCSGAYHGYVNDDEEKHHNWFEELARLIDGGTVKCHLMKRIKLTLEGLKEAHRQIEDGKGIGKTALGLEEEGAGEAFC</sequence>
<comment type="caution">
    <text evidence="3">The sequence shown here is derived from an EMBL/GenBank/DDBJ whole genome shotgun (WGS) entry which is preliminary data.</text>
</comment>
<dbReference type="Proteomes" id="UP000283895">
    <property type="component" value="Unassembled WGS sequence"/>
</dbReference>
<dbReference type="SUPFAM" id="SSF50129">
    <property type="entry name" value="GroES-like"/>
    <property type="match status" value="1"/>
</dbReference>
<dbReference type="InterPro" id="IPR011032">
    <property type="entry name" value="GroES-like_sf"/>
</dbReference>
<reference evidence="3 4" key="1">
    <citation type="submission" date="2015-09" db="EMBL/GenBank/DDBJ databases">
        <title>Host preference determinants of Valsa canker pathogens revealed by comparative genomics.</title>
        <authorList>
            <person name="Yin Z."/>
            <person name="Huang L."/>
        </authorList>
    </citation>
    <scope>NUCLEOTIDE SEQUENCE [LARGE SCALE GENOMIC DNA]</scope>
    <source>
        <strain evidence="3 4">03-1</strain>
    </source>
</reference>
<dbReference type="Gene3D" id="3.40.50.720">
    <property type="entry name" value="NAD(P)-binding Rossmann-like Domain"/>
    <property type="match status" value="1"/>
</dbReference>
<dbReference type="InterPro" id="IPR013154">
    <property type="entry name" value="ADH-like_N"/>
</dbReference>
<dbReference type="STRING" id="356882.A0A423W9H4"/>
<dbReference type="InterPro" id="IPR020843">
    <property type="entry name" value="ER"/>
</dbReference>
<evidence type="ECO:0000259" key="2">
    <source>
        <dbReference type="SMART" id="SM00829"/>
    </source>
</evidence>
<dbReference type="SMART" id="SM00829">
    <property type="entry name" value="PKS_ER"/>
    <property type="match status" value="1"/>
</dbReference>
<gene>
    <name evidence="3" type="ORF">VMCG_06197</name>
</gene>
<protein>
    <recommendedName>
        <fullName evidence="2">Enoyl reductase (ER) domain-containing protein</fullName>
    </recommendedName>
</protein>
<keyword evidence="1" id="KW-0521">NADP</keyword>
<dbReference type="PANTHER" id="PTHR44154:SF1">
    <property type="entry name" value="QUINONE OXIDOREDUCTASE"/>
    <property type="match status" value="1"/>
</dbReference>
<dbReference type="CDD" id="cd08252">
    <property type="entry name" value="AL_MDR"/>
    <property type="match status" value="1"/>
</dbReference>
<dbReference type="EMBL" id="LKEA01000022">
    <property type="protein sequence ID" value="ROV99998.1"/>
    <property type="molecule type" value="Genomic_DNA"/>
</dbReference>
<dbReference type="InterPro" id="IPR036291">
    <property type="entry name" value="NAD(P)-bd_dom_sf"/>
</dbReference>
<dbReference type="PANTHER" id="PTHR44154">
    <property type="entry name" value="QUINONE OXIDOREDUCTASE"/>
    <property type="match status" value="1"/>
</dbReference>
<dbReference type="GO" id="GO:0016491">
    <property type="term" value="F:oxidoreductase activity"/>
    <property type="evidence" value="ECO:0007669"/>
    <property type="project" value="InterPro"/>
</dbReference>
<dbReference type="SUPFAM" id="SSF51735">
    <property type="entry name" value="NAD(P)-binding Rossmann-fold domains"/>
    <property type="match status" value="1"/>
</dbReference>
<feature type="domain" description="Enoyl reductase (ER)" evidence="2">
    <location>
        <begin position="25"/>
        <end position="364"/>
    </location>
</feature>
<evidence type="ECO:0000313" key="4">
    <source>
        <dbReference type="Proteomes" id="UP000283895"/>
    </source>
</evidence>
<dbReference type="Pfam" id="PF13602">
    <property type="entry name" value="ADH_zinc_N_2"/>
    <property type="match status" value="1"/>
</dbReference>
<evidence type="ECO:0000256" key="1">
    <source>
        <dbReference type="ARBA" id="ARBA00022857"/>
    </source>
</evidence>
<keyword evidence="4" id="KW-1185">Reference proteome</keyword>
<accession>A0A423W9H4</accession>
<dbReference type="GO" id="GO:0008270">
    <property type="term" value="F:zinc ion binding"/>
    <property type="evidence" value="ECO:0007669"/>
    <property type="project" value="InterPro"/>
</dbReference>
<dbReference type="Pfam" id="PF08240">
    <property type="entry name" value="ADH_N"/>
    <property type="match status" value="1"/>
</dbReference>
<dbReference type="AlphaFoldDB" id="A0A423W9H4"/>
<evidence type="ECO:0000313" key="3">
    <source>
        <dbReference type="EMBL" id="ROV99998.1"/>
    </source>
</evidence>
<dbReference type="OrthoDB" id="3509362at2759"/>
<dbReference type="InterPro" id="IPR051603">
    <property type="entry name" value="Zinc-ADH_QOR/CCCR"/>
</dbReference>
<name>A0A423W9H4_9PEZI</name>
<proteinExistence type="predicted"/>
<dbReference type="Gene3D" id="3.90.180.10">
    <property type="entry name" value="Medium-chain alcohol dehydrogenases, catalytic domain"/>
    <property type="match status" value="1"/>
</dbReference>
<dbReference type="InterPro" id="IPR014182">
    <property type="entry name" value="ADH_Zn_typ-1"/>
</dbReference>